<sequence length="592" mass="64980">MADHDDVLMYPPQVLRQYALIADGERGVIVGPRGDFCWMCVPRWDSDAVFSSLIGGGGIYAVTPEEPFVWGGYYERASLIWRSRWVTTSGVVECREALAFPGDPRCAVLLRRIMAVRGDARVHVICDPRPEFGAHGLRSPRRGDDGVWRTELGGLRMRWSGAGDASLRTTPHGDRRLETNLEVPAGGHHDLVLELGDRPLTGRRPDADRLWEATETAWRETTLRTGTIADRDARHAVAVMRGLTSRGGGMVAAATTSLPERSGAERNYDYRYVWIRDQCYAGQAAAAAGVDALLDDAVRFVSARLLDDGPDLKPAYTVDGGPLPDQRGLDLPGYPGGHDEIGNRVTHQFQLDTFGETLLLIAAAARQGRLDDDARRAAHAAVTAIERRRHGPDAGIWELEDRVWTHSRLICAAGLRALAGAVPDDPMAERWTGLADTIVAETVAFGVHPSGRWQRAADDPRNDGALLLPAIRGAVPPDDPRVRPTLEAYVEQLTDDGYAYRFRHDERPLGEAEGAFLLCGFLLAIATHQQGDDRQALRWFERNRAACGPAGIFSEEYDVTQRQMRGNLPQAFVHAVLLEAAARLAGPPCGHR</sequence>
<dbReference type="InterPro" id="IPR011613">
    <property type="entry name" value="GH15-like"/>
</dbReference>
<dbReference type="AlphaFoldDB" id="A0A9W6S1H4"/>
<name>A0A9W6S1H4_9ACTN</name>
<dbReference type="InterPro" id="IPR008928">
    <property type="entry name" value="6-hairpin_glycosidase_sf"/>
</dbReference>
<feature type="domain" description="Trehalase-like N-terminal" evidence="2">
    <location>
        <begin position="17"/>
        <end position="137"/>
    </location>
</feature>
<dbReference type="GO" id="GO:0015927">
    <property type="term" value="F:trehalase activity"/>
    <property type="evidence" value="ECO:0007669"/>
    <property type="project" value="TreeGrafter"/>
</dbReference>
<evidence type="ECO:0000313" key="4">
    <source>
        <dbReference type="Proteomes" id="UP001165074"/>
    </source>
</evidence>
<dbReference type="GO" id="GO:0005993">
    <property type="term" value="P:trehalose catabolic process"/>
    <property type="evidence" value="ECO:0007669"/>
    <property type="project" value="TreeGrafter"/>
</dbReference>
<dbReference type="EMBL" id="BSTK01000004">
    <property type="protein sequence ID" value="GLY85518.1"/>
    <property type="molecule type" value="Genomic_DNA"/>
</dbReference>
<dbReference type="Gene3D" id="1.50.10.10">
    <property type="match status" value="1"/>
</dbReference>
<dbReference type="SUPFAM" id="SSF48208">
    <property type="entry name" value="Six-hairpin glycosidases"/>
    <property type="match status" value="1"/>
</dbReference>
<evidence type="ECO:0000259" key="2">
    <source>
        <dbReference type="Pfam" id="PF19291"/>
    </source>
</evidence>
<keyword evidence="4" id="KW-1185">Reference proteome</keyword>
<dbReference type="PANTHER" id="PTHR31616">
    <property type="entry name" value="TREHALASE"/>
    <property type="match status" value="1"/>
</dbReference>
<dbReference type="InterPro" id="IPR045582">
    <property type="entry name" value="Trehalase-like_N"/>
</dbReference>
<organism evidence="3 4">
    <name type="scientific">Actinoallomurus iriomotensis</name>
    <dbReference type="NCBI Taxonomy" id="478107"/>
    <lineage>
        <taxon>Bacteria</taxon>
        <taxon>Bacillati</taxon>
        <taxon>Actinomycetota</taxon>
        <taxon>Actinomycetes</taxon>
        <taxon>Streptosporangiales</taxon>
        <taxon>Thermomonosporaceae</taxon>
        <taxon>Actinoallomurus</taxon>
    </lineage>
</organism>
<reference evidence="3" key="1">
    <citation type="submission" date="2023-03" db="EMBL/GenBank/DDBJ databases">
        <title>Actinoallomurus iriomotensis NBRC 103684.</title>
        <authorList>
            <person name="Ichikawa N."/>
            <person name="Sato H."/>
            <person name="Tonouchi N."/>
        </authorList>
    </citation>
    <scope>NUCLEOTIDE SEQUENCE</scope>
    <source>
        <strain evidence="3">NBRC 103684</strain>
    </source>
</reference>
<accession>A0A9W6S1H4</accession>
<dbReference type="Pfam" id="PF00723">
    <property type="entry name" value="Glyco_hydro_15"/>
    <property type="match status" value="1"/>
</dbReference>
<dbReference type="RefSeq" id="WP_285572488.1">
    <property type="nucleotide sequence ID" value="NZ_BSTK01000004.1"/>
</dbReference>
<dbReference type="Pfam" id="PF19291">
    <property type="entry name" value="TREH_N"/>
    <property type="match status" value="1"/>
</dbReference>
<gene>
    <name evidence="3" type="ORF">Airi02_034470</name>
</gene>
<comment type="caution">
    <text evidence="3">The sequence shown here is derived from an EMBL/GenBank/DDBJ whole genome shotgun (WGS) entry which is preliminary data.</text>
</comment>
<proteinExistence type="predicted"/>
<keyword evidence="3" id="KW-0378">Hydrolase</keyword>
<dbReference type="InterPro" id="IPR012341">
    <property type="entry name" value="6hp_glycosidase-like_sf"/>
</dbReference>
<evidence type="ECO:0000259" key="1">
    <source>
        <dbReference type="Pfam" id="PF00723"/>
    </source>
</evidence>
<dbReference type="Proteomes" id="UP001165074">
    <property type="component" value="Unassembled WGS sequence"/>
</dbReference>
<feature type="domain" description="GH15-like" evidence="1">
    <location>
        <begin position="248"/>
        <end position="581"/>
    </location>
</feature>
<protein>
    <submittedName>
        <fullName evidence="3">Glycoside hydrolase</fullName>
    </submittedName>
</protein>
<evidence type="ECO:0000313" key="3">
    <source>
        <dbReference type="EMBL" id="GLY85518.1"/>
    </source>
</evidence>
<dbReference type="PANTHER" id="PTHR31616:SF10">
    <property type="entry name" value="TREHALASE"/>
    <property type="match status" value="1"/>
</dbReference>